<proteinExistence type="predicted"/>
<feature type="transmembrane region" description="Helical" evidence="1">
    <location>
        <begin position="28"/>
        <end position="48"/>
    </location>
</feature>
<protein>
    <submittedName>
        <fullName evidence="2">Uncharacterized protein</fullName>
    </submittedName>
</protein>
<comment type="caution">
    <text evidence="2">The sequence shown here is derived from an EMBL/GenBank/DDBJ whole genome shotgun (WGS) entry which is preliminary data.</text>
</comment>
<evidence type="ECO:0000313" key="3">
    <source>
        <dbReference type="Proteomes" id="UP000551758"/>
    </source>
</evidence>
<name>A0A7J7F2A3_DICBM</name>
<dbReference type="EMBL" id="JACDTQ010001514">
    <property type="protein sequence ID" value="KAF5922145.1"/>
    <property type="molecule type" value="Genomic_DNA"/>
</dbReference>
<gene>
    <name evidence="2" type="ORF">HPG69_007031</name>
</gene>
<reference evidence="2 3" key="1">
    <citation type="journal article" date="2020" name="Mol. Biol. Evol.">
        <title>Interspecific Gene Flow and the Evolution of Specialization in Black and White Rhinoceros.</title>
        <authorList>
            <person name="Moodley Y."/>
            <person name="Westbury M.V."/>
            <person name="Russo I.M."/>
            <person name="Gopalakrishnan S."/>
            <person name="Rakotoarivelo A."/>
            <person name="Olsen R.A."/>
            <person name="Prost S."/>
            <person name="Tunstall T."/>
            <person name="Ryder O.A."/>
            <person name="Dalen L."/>
            <person name="Bruford M.W."/>
        </authorList>
    </citation>
    <scope>NUCLEOTIDE SEQUENCE [LARGE SCALE GENOMIC DNA]</scope>
    <source>
        <strain evidence="2">SBR-YM</strain>
        <tissue evidence="2">Skin</tissue>
    </source>
</reference>
<evidence type="ECO:0000313" key="2">
    <source>
        <dbReference type="EMBL" id="KAF5922145.1"/>
    </source>
</evidence>
<keyword evidence="3" id="KW-1185">Reference proteome</keyword>
<keyword evidence="1" id="KW-0812">Transmembrane</keyword>
<keyword evidence="1" id="KW-0472">Membrane</keyword>
<accession>A0A7J7F2A3</accession>
<organism evidence="2 3">
    <name type="scientific">Diceros bicornis minor</name>
    <name type="common">South-central black rhinoceros</name>
    <dbReference type="NCBI Taxonomy" id="77932"/>
    <lineage>
        <taxon>Eukaryota</taxon>
        <taxon>Metazoa</taxon>
        <taxon>Chordata</taxon>
        <taxon>Craniata</taxon>
        <taxon>Vertebrata</taxon>
        <taxon>Euteleostomi</taxon>
        <taxon>Mammalia</taxon>
        <taxon>Eutheria</taxon>
        <taxon>Laurasiatheria</taxon>
        <taxon>Perissodactyla</taxon>
        <taxon>Rhinocerotidae</taxon>
        <taxon>Diceros</taxon>
    </lineage>
</organism>
<dbReference type="AlphaFoldDB" id="A0A7J7F2A3"/>
<dbReference type="Proteomes" id="UP000551758">
    <property type="component" value="Unassembled WGS sequence"/>
</dbReference>
<keyword evidence="1" id="KW-1133">Transmembrane helix</keyword>
<sequence>MHVKVEKPAVPSSASTIQEAMNALVRRAFRSLLLVVAVMMWMSVWMSVQSVTNCVLTLWEHMTLPVKKATELEVMESPASQPMV</sequence>
<evidence type="ECO:0000256" key="1">
    <source>
        <dbReference type="SAM" id="Phobius"/>
    </source>
</evidence>